<name>A0ABT3KS27_9BURK</name>
<evidence type="ECO:0000313" key="1">
    <source>
        <dbReference type="EMBL" id="MCW5321103.1"/>
    </source>
</evidence>
<protein>
    <recommendedName>
        <fullName evidence="3">Fibronectin type-III domain-containing protein</fullName>
    </recommendedName>
</protein>
<dbReference type="SUPFAM" id="SSF49265">
    <property type="entry name" value="Fibronectin type III"/>
    <property type="match status" value="1"/>
</dbReference>
<accession>A0ABT3KS27</accession>
<proteinExistence type="predicted"/>
<dbReference type="InterPro" id="IPR013783">
    <property type="entry name" value="Ig-like_fold"/>
</dbReference>
<dbReference type="EMBL" id="QZCW01000001">
    <property type="protein sequence ID" value="MCW5321103.1"/>
    <property type="molecule type" value="Genomic_DNA"/>
</dbReference>
<gene>
    <name evidence="1" type="ORF">D5039_07985</name>
</gene>
<evidence type="ECO:0000313" key="2">
    <source>
        <dbReference type="Proteomes" id="UP001208935"/>
    </source>
</evidence>
<sequence length="1308" mass="140562">MLALFAAIAPAVAQETVCARVKIEIKQELTLERQAFDAEMKIHNTTDTGVIENVSVVVKVTDEAGTPIAVTDDPNDLSAKFFLRLASRQNIRAVDGTGVVSPKTTSVINWLLIPAPGSAGVGPLGKKYLVGATLRYRFGGEDTVLDVAPDVITVKPLPLLSLDYFLTQDVWADDPLTPAIEPAEPFTLGVRIRNNGFATAKRLKIDSAQPKIVANDQGLLVNFILSGSYVNDAPVQNTLLIDFGDLAPQTSKMGRWVMETKLAGKFTEFTAKFSHADELGGALTSILQATNAHFLIRDVRVDLPGRDLVRDFLARDGDVIRVYESDGMDTLVTDRSGVATLAVRSGAGENANYRLTFPATDGFVHVRLPDPYNGTKTLGKTVRSDAKELLSENVWLSKTRNAQTKQWEYWVNFFDVNSTGVYDSGFQAPPPAARAPVVRQVLDHVTQETKQLSFLVEASSPDGKAVVLAAGPLPAGAVFTQQAVDPSAPGVARAVFDWTPARGTAGNYLVTYTANDGVLSAARSANITVQAIAPPPGPETPTIGSPLSGAQLAELRPTLAVMTSTNPQDPTTKVQFEVYSDEARTQRVASALVDKVPAGAGPVARPTTWRLPGDLNDNTHYWWRARGFEGTLYSAWVHGRFFVNLFNDAPDSFNLTTPAPNAEVGSSNPRLAWTNSADKDGDAITYSVAVYKDEGLTDVFAQASDVPQNPGGSTDWEVTPALTNHVKYFWRVLAKDALGARTSSSARWFTVNTGNTAPSAPVLLSPPLGGQSTASATALVIQNSVDAENDLITYVFEIDTVNTFDSSDKKSSGQVIQGSSGSSWTVTDLLENRRYWWRVKAQDGRAESAWTVGHFLMNALNEAPPTPTVKNPGNGAWTASQQPSLEVNPVVDPEGDPVHYGFEVFRDAAMTQQVAQGSSDNTAFIVPAVLADRTTHWWRVRALDGQGLASAWSPAAVLHVSSAPYQDPSIAVTAPATPVIPDSVETASGVKKQVTIRWEGADPNIEPTVALYYGTSKEGFTGHLIVDGLRQAAGAQTGSYLWDVSSLAPGAYYVHAVIYDAKGMGRAYAPGMVVVPPVQQAGSIEVIAPRLLRTSEIGASSSFSVRLGRAPVADVVVPLSSSNRNAGDVSPSRLTFTPRNWFTRQTVTVTGRNDCVPNGSRSYQVLSGAVQSVDPDFIGLFGRPVNVVNMGDLDLPNSTNHPKLHICGVSLVRERKVNARTWEYVLKAELTNTGAALGGVVATLRPMPWNIQLLDAELTFGAVGEGETVKTRDTVVLRSRFPIPPTVFKFGIGLGFGAWFRWNVVTQP</sequence>
<comment type="caution">
    <text evidence="1">The sequence shown here is derived from an EMBL/GenBank/DDBJ whole genome shotgun (WGS) entry which is preliminary data.</text>
</comment>
<dbReference type="InterPro" id="IPR036116">
    <property type="entry name" value="FN3_sf"/>
</dbReference>
<dbReference type="Gene3D" id="2.60.40.10">
    <property type="entry name" value="Immunoglobulins"/>
    <property type="match status" value="3"/>
</dbReference>
<reference evidence="2" key="1">
    <citation type="submission" date="2023-07" db="EMBL/GenBank/DDBJ databases">
        <title>Verminephrobacter genomes.</title>
        <authorList>
            <person name="Lund M.B."/>
        </authorList>
    </citation>
    <scope>NUCLEOTIDE SEQUENCE [LARGE SCALE GENOMIC DNA]</scope>
    <source>
        <strain evidence="2">AtM5-05</strain>
    </source>
</reference>
<organism evidence="1 2">
    <name type="scientific">Verminephrobacter aporrectodeae subsp. tuberculatae</name>
    <dbReference type="NCBI Taxonomy" id="1110392"/>
    <lineage>
        <taxon>Bacteria</taxon>
        <taxon>Pseudomonadati</taxon>
        <taxon>Pseudomonadota</taxon>
        <taxon>Betaproteobacteria</taxon>
        <taxon>Burkholderiales</taxon>
        <taxon>Comamonadaceae</taxon>
        <taxon>Verminephrobacter</taxon>
    </lineage>
</organism>
<keyword evidence="2" id="KW-1185">Reference proteome</keyword>
<evidence type="ECO:0008006" key="3">
    <source>
        <dbReference type="Google" id="ProtNLM"/>
    </source>
</evidence>
<dbReference type="Proteomes" id="UP001208935">
    <property type="component" value="Unassembled WGS sequence"/>
</dbReference>